<dbReference type="EMBL" id="OMOI01000002">
    <property type="protein sequence ID" value="SPF78716.1"/>
    <property type="molecule type" value="Genomic_DNA"/>
</dbReference>
<dbReference type="AlphaFoldDB" id="A0A2R8ARL4"/>
<name>A0A2R8ARL4_9RHOB</name>
<protein>
    <recommendedName>
        <fullName evidence="5">Exopolysaccharide biosynthesis protein YbjH</fullName>
    </recommendedName>
</protein>
<feature type="signal peptide" evidence="2">
    <location>
        <begin position="1"/>
        <end position="26"/>
    </location>
</feature>
<proteinExistence type="predicted"/>
<reference evidence="3 4" key="1">
    <citation type="submission" date="2018-03" db="EMBL/GenBank/DDBJ databases">
        <authorList>
            <person name="Keele B.F."/>
        </authorList>
    </citation>
    <scope>NUCLEOTIDE SEQUENCE [LARGE SCALE GENOMIC DNA]</scope>
    <source>
        <strain evidence="3 4">CECT 8811</strain>
    </source>
</reference>
<keyword evidence="2" id="KW-0732">Signal</keyword>
<sequence length="707" mass="77642">MTTARVDFIKYAALGLLATAAMPAQAQVGTETSSYTLFGTPGLILMPTGEVAADSELAFSYSQFGPNSNGTLTFQILPRLSGSFRYTKLDNFWASGPLRGQDFFDRSFDLQYRILNESKYLPAVSVGIRDFIGTGIYSSEYVVATKSLGDKLRVHGGLGWGRLASHNPIGNIGGDRPDWDAGKGGNLNFNQWFRGDFAPFAGVSYKVNDKLTFKAEYSSDAFTVEERRGTLEYNSPFNFGIDYEVSPALHLNAAYVGGSMFGAGLTIRLNPRAPQARSGNEKAPLPVKPRPARADSAAWGTDWVSTPEDQAGIRKVVADALGKEGIQLKALALTATRAELKIDNKRYNSQPQAIGRTVRVLTHALPASVETFKITVTQNGIPLSTVTMRRSDIERLEHAPAFDIYERVTIDEATPTAVKNAELPNYDTRFTWAVAPYMAISFFDPSSPVRGDFGLRLSAKYELAPNIVLSGAIQKSIWGNLDDDVHRDTSVLPHVRTDGALYAQQGDPAIEHLTASWYERPGKNLYSRVTVGYLEKMFGGVSAEVLWKPVDSPLAVGAEVAWVKQRDYDQLFGFRDYDVVTGHVSAYYDFGNGFSTRVDAGRYLAGDYGATFSVDRTFANGWKIGGYFTKTNVSAEDFGEGSFDKGIRISIPFEWALGTPSKSESAAELRSLERDGGARLNVDGRLFDWVEDGHGDAYAGRWGKFWR</sequence>
<gene>
    <name evidence="3" type="ORF">ALP8811_02646</name>
</gene>
<dbReference type="OrthoDB" id="19542at2"/>
<dbReference type="RefSeq" id="WP_146184028.1">
    <property type="nucleotide sequence ID" value="NZ_OMOI01000002.1"/>
</dbReference>
<dbReference type="Pfam" id="PF06082">
    <property type="entry name" value="YjbH"/>
    <property type="match status" value="1"/>
</dbReference>
<evidence type="ECO:0000256" key="1">
    <source>
        <dbReference type="SAM" id="MobiDB-lite"/>
    </source>
</evidence>
<feature type="region of interest" description="Disordered" evidence="1">
    <location>
        <begin position="273"/>
        <end position="299"/>
    </location>
</feature>
<dbReference type="InterPro" id="IPR010344">
    <property type="entry name" value="YbjH"/>
</dbReference>
<feature type="chain" id="PRO_5015320010" description="Exopolysaccharide biosynthesis protein YbjH" evidence="2">
    <location>
        <begin position="27"/>
        <end position="707"/>
    </location>
</feature>
<accession>A0A2R8ARL4</accession>
<evidence type="ECO:0000313" key="4">
    <source>
        <dbReference type="Proteomes" id="UP000244911"/>
    </source>
</evidence>
<dbReference type="Proteomes" id="UP000244911">
    <property type="component" value="Unassembled WGS sequence"/>
</dbReference>
<evidence type="ECO:0000256" key="2">
    <source>
        <dbReference type="SAM" id="SignalP"/>
    </source>
</evidence>
<evidence type="ECO:0008006" key="5">
    <source>
        <dbReference type="Google" id="ProtNLM"/>
    </source>
</evidence>
<evidence type="ECO:0000313" key="3">
    <source>
        <dbReference type="EMBL" id="SPF78716.1"/>
    </source>
</evidence>
<keyword evidence="4" id="KW-1185">Reference proteome</keyword>
<organism evidence="3 4">
    <name type="scientific">Aliiroseovarius pelagivivens</name>
    <dbReference type="NCBI Taxonomy" id="1639690"/>
    <lineage>
        <taxon>Bacteria</taxon>
        <taxon>Pseudomonadati</taxon>
        <taxon>Pseudomonadota</taxon>
        <taxon>Alphaproteobacteria</taxon>
        <taxon>Rhodobacterales</taxon>
        <taxon>Paracoccaceae</taxon>
        <taxon>Aliiroseovarius</taxon>
    </lineage>
</organism>